<comment type="caution">
    <text evidence="3">The sequence shown here is derived from an EMBL/GenBank/DDBJ whole genome shotgun (WGS) entry which is preliminary data.</text>
</comment>
<dbReference type="EMBL" id="QGNW01002578">
    <property type="protein sequence ID" value="RVW17429.1"/>
    <property type="molecule type" value="Genomic_DNA"/>
</dbReference>
<dbReference type="InterPro" id="IPR051681">
    <property type="entry name" value="Ser/Thr_Kinases-Pseudokinases"/>
</dbReference>
<feature type="compositionally biased region" description="Polar residues" evidence="1">
    <location>
        <begin position="94"/>
        <end position="114"/>
    </location>
</feature>
<organism evidence="3 4">
    <name type="scientific">Vitis vinifera</name>
    <name type="common">Grape</name>
    <dbReference type="NCBI Taxonomy" id="29760"/>
    <lineage>
        <taxon>Eukaryota</taxon>
        <taxon>Viridiplantae</taxon>
        <taxon>Streptophyta</taxon>
        <taxon>Embryophyta</taxon>
        <taxon>Tracheophyta</taxon>
        <taxon>Spermatophyta</taxon>
        <taxon>Magnoliopsida</taxon>
        <taxon>eudicotyledons</taxon>
        <taxon>Gunneridae</taxon>
        <taxon>Pentapetalae</taxon>
        <taxon>rosids</taxon>
        <taxon>Vitales</taxon>
        <taxon>Vitaceae</taxon>
        <taxon>Viteae</taxon>
        <taxon>Vitis</taxon>
    </lineage>
</organism>
<dbReference type="GO" id="GO:0005524">
    <property type="term" value="F:ATP binding"/>
    <property type="evidence" value="ECO:0007669"/>
    <property type="project" value="InterPro"/>
</dbReference>
<reference evidence="3 4" key="1">
    <citation type="journal article" date="2018" name="PLoS Genet.">
        <title>Population sequencing reveals clonal diversity and ancestral inbreeding in the grapevine cultivar Chardonnay.</title>
        <authorList>
            <person name="Roach M.J."/>
            <person name="Johnson D.L."/>
            <person name="Bohlmann J."/>
            <person name="van Vuuren H.J."/>
            <person name="Jones S.J."/>
            <person name="Pretorius I.S."/>
            <person name="Schmidt S.A."/>
            <person name="Borneman A.R."/>
        </authorList>
    </citation>
    <scope>NUCLEOTIDE SEQUENCE [LARGE SCALE GENOMIC DNA]</scope>
    <source>
        <strain evidence="4">cv. Chardonnay</strain>
        <tissue evidence="3">Leaf</tissue>
    </source>
</reference>
<dbReference type="InterPro" id="IPR000719">
    <property type="entry name" value="Prot_kinase_dom"/>
</dbReference>
<evidence type="ECO:0000256" key="1">
    <source>
        <dbReference type="SAM" id="MobiDB-lite"/>
    </source>
</evidence>
<feature type="region of interest" description="Disordered" evidence="1">
    <location>
        <begin position="92"/>
        <end position="125"/>
    </location>
</feature>
<proteinExistence type="predicted"/>
<dbReference type="AlphaFoldDB" id="A0A438C2G5"/>
<protein>
    <submittedName>
        <fullName evidence="3">Putative serine/threonine-protein kinase SIS8</fullName>
    </submittedName>
</protein>
<dbReference type="InterPro" id="IPR001245">
    <property type="entry name" value="Ser-Thr/Tyr_kinase_cat_dom"/>
</dbReference>
<dbReference type="Proteomes" id="UP000288805">
    <property type="component" value="Unassembled WGS sequence"/>
</dbReference>
<dbReference type="PANTHER" id="PTHR44329">
    <property type="entry name" value="SERINE/THREONINE-PROTEIN KINASE TNNI3K-RELATED"/>
    <property type="match status" value="1"/>
</dbReference>
<accession>A0A438C2G5</accession>
<dbReference type="InterPro" id="IPR011009">
    <property type="entry name" value="Kinase-like_dom_sf"/>
</dbReference>
<dbReference type="PANTHER" id="PTHR44329:SF146">
    <property type="entry name" value="SERINE_THREONINE-PROTEIN KINASE SIS8-RELATED"/>
    <property type="match status" value="1"/>
</dbReference>
<sequence>MAPEVLRNEPSDEKCDVFSFGVILWELSTLQQPWGGMNPMQVVGAVGFQHRRLDIPDDMDPVVADIIRRCWHTNPKMRPTFAEIMATLKPLQKPITSSQVPRPSASISSGQERVQPSRAAEEPAE</sequence>
<keyword evidence="3" id="KW-0808">Transferase</keyword>
<dbReference type="Gene3D" id="1.10.510.10">
    <property type="entry name" value="Transferase(Phosphotransferase) domain 1"/>
    <property type="match status" value="1"/>
</dbReference>
<keyword evidence="3" id="KW-0418">Kinase</keyword>
<evidence type="ECO:0000313" key="4">
    <source>
        <dbReference type="Proteomes" id="UP000288805"/>
    </source>
</evidence>
<dbReference type="Pfam" id="PF07714">
    <property type="entry name" value="PK_Tyr_Ser-Thr"/>
    <property type="match status" value="1"/>
</dbReference>
<gene>
    <name evidence="3" type="primary">SIS8_3</name>
    <name evidence="3" type="ORF">CK203_094171</name>
</gene>
<evidence type="ECO:0000313" key="3">
    <source>
        <dbReference type="EMBL" id="RVW17429.1"/>
    </source>
</evidence>
<feature type="domain" description="Protein kinase" evidence="2">
    <location>
        <begin position="1"/>
        <end position="92"/>
    </location>
</feature>
<name>A0A438C2G5_VITVI</name>
<dbReference type="SUPFAM" id="SSF56112">
    <property type="entry name" value="Protein kinase-like (PK-like)"/>
    <property type="match status" value="1"/>
</dbReference>
<dbReference type="PROSITE" id="PS50011">
    <property type="entry name" value="PROTEIN_KINASE_DOM"/>
    <property type="match status" value="1"/>
</dbReference>
<dbReference type="GO" id="GO:0004672">
    <property type="term" value="F:protein kinase activity"/>
    <property type="evidence" value="ECO:0007669"/>
    <property type="project" value="InterPro"/>
</dbReference>
<evidence type="ECO:0000259" key="2">
    <source>
        <dbReference type="PROSITE" id="PS50011"/>
    </source>
</evidence>